<dbReference type="AlphaFoldDB" id="A0A8H7DD06"/>
<gene>
    <name evidence="1" type="ORF">MVEN_00163700</name>
</gene>
<dbReference type="Pfam" id="PF14388">
    <property type="entry name" value="DUF4419"/>
    <property type="match status" value="1"/>
</dbReference>
<dbReference type="PANTHER" id="PTHR31252:SF11">
    <property type="entry name" value="DUF4419 DOMAIN-CONTAINING PROTEIN"/>
    <property type="match status" value="1"/>
</dbReference>
<accession>A0A8H7DD06</accession>
<evidence type="ECO:0000313" key="1">
    <source>
        <dbReference type="EMBL" id="KAF7368412.1"/>
    </source>
</evidence>
<sequence length="240" mass="27022">MLWMAPTTKKVIIPNTETLRRGIPRVTLEGRRGDWQSLLNKLERLKKYGIPAIAWYHLLYPVVSRLAKSFDDANSPQNLEFWRKVVHGEGFGGRSLKLSGWITAFCIFSFEGKWRIPELQTNRVGKKDPATLPSRHFWSTYAPSLQETNFDMTIDSTRYPILNIHDLHAGYAGLDITVNHGGITSPCVMVAGLAGVGFSSSRDSSLSLTGRNDTVLPVVAWWIFSKLPEAQPQPREDEPN</sequence>
<proteinExistence type="predicted"/>
<reference evidence="1" key="1">
    <citation type="submission" date="2020-05" db="EMBL/GenBank/DDBJ databases">
        <title>Mycena genomes resolve the evolution of fungal bioluminescence.</title>
        <authorList>
            <person name="Tsai I.J."/>
        </authorList>
    </citation>
    <scope>NUCLEOTIDE SEQUENCE</scope>
    <source>
        <strain evidence="1">CCC161011</strain>
    </source>
</reference>
<dbReference type="EMBL" id="JACAZI010000002">
    <property type="protein sequence ID" value="KAF7368412.1"/>
    <property type="molecule type" value="Genomic_DNA"/>
</dbReference>
<keyword evidence="2" id="KW-1185">Reference proteome</keyword>
<dbReference type="OrthoDB" id="9978173at2759"/>
<name>A0A8H7DD06_9AGAR</name>
<evidence type="ECO:0000313" key="2">
    <source>
        <dbReference type="Proteomes" id="UP000620124"/>
    </source>
</evidence>
<organism evidence="1 2">
    <name type="scientific">Mycena venus</name>
    <dbReference type="NCBI Taxonomy" id="2733690"/>
    <lineage>
        <taxon>Eukaryota</taxon>
        <taxon>Fungi</taxon>
        <taxon>Dikarya</taxon>
        <taxon>Basidiomycota</taxon>
        <taxon>Agaricomycotina</taxon>
        <taxon>Agaricomycetes</taxon>
        <taxon>Agaricomycetidae</taxon>
        <taxon>Agaricales</taxon>
        <taxon>Marasmiineae</taxon>
        <taxon>Mycenaceae</taxon>
        <taxon>Mycena</taxon>
    </lineage>
</organism>
<dbReference type="Proteomes" id="UP000620124">
    <property type="component" value="Unassembled WGS sequence"/>
</dbReference>
<dbReference type="InterPro" id="IPR025533">
    <property type="entry name" value="DUF4419"/>
</dbReference>
<comment type="caution">
    <text evidence="1">The sequence shown here is derived from an EMBL/GenBank/DDBJ whole genome shotgun (WGS) entry which is preliminary data.</text>
</comment>
<dbReference type="PANTHER" id="PTHR31252">
    <property type="entry name" value="DUF4419 DOMAIN-CONTAINING PROTEIN"/>
    <property type="match status" value="1"/>
</dbReference>
<protein>
    <submittedName>
        <fullName evidence="1">Uncharacterized protein</fullName>
    </submittedName>
</protein>